<feature type="non-terminal residue" evidence="1">
    <location>
        <position position="1"/>
    </location>
</feature>
<protein>
    <submittedName>
        <fullName evidence="1">Uncharacterized protein</fullName>
    </submittedName>
</protein>
<dbReference type="EMBL" id="CVQI01033989">
    <property type="protein sequence ID" value="CRK44418.1"/>
    <property type="molecule type" value="Genomic_DNA"/>
</dbReference>
<keyword evidence="3" id="KW-1185">Reference proteome</keyword>
<dbReference type="EMBL" id="CVQH01021856">
    <property type="protein sequence ID" value="CRK31675.1"/>
    <property type="molecule type" value="Genomic_DNA"/>
</dbReference>
<evidence type="ECO:0000313" key="1">
    <source>
        <dbReference type="EMBL" id="CRK31675.1"/>
    </source>
</evidence>
<organism evidence="1 3">
    <name type="scientific">Verticillium longisporum</name>
    <name type="common">Verticillium dahliae var. longisporum</name>
    <dbReference type="NCBI Taxonomy" id="100787"/>
    <lineage>
        <taxon>Eukaryota</taxon>
        <taxon>Fungi</taxon>
        <taxon>Dikarya</taxon>
        <taxon>Ascomycota</taxon>
        <taxon>Pezizomycotina</taxon>
        <taxon>Sordariomycetes</taxon>
        <taxon>Hypocreomycetidae</taxon>
        <taxon>Glomerellales</taxon>
        <taxon>Plectosphaerellaceae</taxon>
        <taxon>Verticillium</taxon>
    </lineage>
</organism>
<dbReference type="Proteomes" id="UP000045706">
    <property type="component" value="Unassembled WGS sequence"/>
</dbReference>
<evidence type="ECO:0000313" key="2">
    <source>
        <dbReference type="EMBL" id="CRK44418.1"/>
    </source>
</evidence>
<name>A0A0G4MCK7_VERLO</name>
<reference evidence="3 4" key="1">
    <citation type="submission" date="2015-05" db="EMBL/GenBank/DDBJ databases">
        <authorList>
            <person name="Fogelqvist Johan"/>
        </authorList>
    </citation>
    <scope>NUCLEOTIDE SEQUENCE [LARGE SCALE GENOMIC DNA]</scope>
    <source>
        <strain evidence="1">VL1</strain>
        <strain evidence="2">VL2</strain>
    </source>
</reference>
<gene>
    <name evidence="1" type="ORF">BN1708_018820</name>
    <name evidence="2" type="ORF">BN1723_019436</name>
</gene>
<sequence length="11" mass="1197">GQSFQGLRPAH</sequence>
<proteinExistence type="predicted"/>
<evidence type="ECO:0000313" key="4">
    <source>
        <dbReference type="Proteomes" id="UP000045706"/>
    </source>
</evidence>
<accession>A0A0G4MCK7</accession>
<evidence type="ECO:0000313" key="3">
    <source>
        <dbReference type="Proteomes" id="UP000044602"/>
    </source>
</evidence>
<dbReference type="Proteomes" id="UP000044602">
    <property type="component" value="Unassembled WGS sequence"/>
</dbReference>